<evidence type="ECO:0000256" key="1">
    <source>
        <dbReference type="ARBA" id="ARBA00009617"/>
    </source>
</evidence>
<keyword evidence="4" id="KW-1185">Reference proteome</keyword>
<feature type="transmembrane region" description="Helical" evidence="2">
    <location>
        <begin position="43"/>
        <end position="64"/>
    </location>
</feature>
<keyword evidence="2" id="KW-0472">Membrane</keyword>
<evidence type="ECO:0000256" key="2">
    <source>
        <dbReference type="SAM" id="Phobius"/>
    </source>
</evidence>
<gene>
    <name evidence="3" type="ORF">EUV02_08685</name>
</gene>
<dbReference type="GO" id="GO:0008643">
    <property type="term" value="P:carbohydrate transport"/>
    <property type="evidence" value="ECO:0007669"/>
    <property type="project" value="InterPro"/>
</dbReference>
<dbReference type="OrthoDB" id="9764596at2"/>
<keyword evidence="2" id="KW-1133">Transmembrane helix</keyword>
<evidence type="ECO:0000313" key="3">
    <source>
        <dbReference type="EMBL" id="TFU03259.1"/>
    </source>
</evidence>
<dbReference type="SUPFAM" id="SSF103473">
    <property type="entry name" value="MFS general substrate transporter"/>
    <property type="match status" value="1"/>
</dbReference>
<dbReference type="PANTHER" id="PTHR11328">
    <property type="entry name" value="MAJOR FACILITATOR SUPERFAMILY DOMAIN-CONTAINING PROTEIN"/>
    <property type="match status" value="1"/>
</dbReference>
<proteinExistence type="inferred from homology"/>
<keyword evidence="2" id="KW-0812">Transmembrane</keyword>
<feature type="transmembrane region" description="Helical" evidence="2">
    <location>
        <begin position="295"/>
        <end position="315"/>
    </location>
</feature>
<organism evidence="3 4">
    <name type="scientific">Glacieibacterium arshaanense</name>
    <dbReference type="NCBI Taxonomy" id="2511025"/>
    <lineage>
        <taxon>Bacteria</taxon>
        <taxon>Pseudomonadati</taxon>
        <taxon>Pseudomonadota</taxon>
        <taxon>Alphaproteobacteria</taxon>
        <taxon>Sphingomonadales</taxon>
        <taxon>Sphingosinicellaceae</taxon>
        <taxon>Glacieibacterium</taxon>
    </lineage>
</organism>
<dbReference type="Gene3D" id="1.20.1250.20">
    <property type="entry name" value="MFS general substrate transporter like domains"/>
    <property type="match status" value="2"/>
</dbReference>
<reference evidence="3 4" key="1">
    <citation type="submission" date="2019-02" db="EMBL/GenBank/DDBJ databases">
        <title>Polymorphobacter sp. isolated from the lake at the Tibet of China.</title>
        <authorList>
            <person name="Li A."/>
        </authorList>
    </citation>
    <scope>NUCLEOTIDE SEQUENCE [LARGE SCALE GENOMIC DNA]</scope>
    <source>
        <strain evidence="3 4">DJ1R-1</strain>
    </source>
</reference>
<comment type="caution">
    <text evidence="3">The sequence shown here is derived from an EMBL/GenBank/DDBJ whole genome shotgun (WGS) entry which is preliminary data.</text>
</comment>
<dbReference type="Pfam" id="PF13347">
    <property type="entry name" value="MFS_2"/>
    <property type="match status" value="1"/>
</dbReference>
<feature type="transmembrane region" description="Helical" evidence="2">
    <location>
        <begin position="431"/>
        <end position="453"/>
    </location>
</feature>
<feature type="transmembrane region" description="Helical" evidence="2">
    <location>
        <begin position="114"/>
        <end position="133"/>
    </location>
</feature>
<feature type="transmembrane region" description="Helical" evidence="2">
    <location>
        <begin position="179"/>
        <end position="199"/>
    </location>
</feature>
<feature type="transmembrane region" description="Helical" evidence="2">
    <location>
        <begin position="139"/>
        <end position="158"/>
    </location>
</feature>
<dbReference type="InterPro" id="IPR036259">
    <property type="entry name" value="MFS_trans_sf"/>
</dbReference>
<accession>A0A4Y9EPJ4</accession>
<feature type="transmembrane region" description="Helical" evidence="2">
    <location>
        <begin position="324"/>
        <end position="342"/>
    </location>
</feature>
<sequence length="479" mass="51051">MICRAAPVSARWPPNSDGADNAARQSCGSIGIVGQNRVKATVLAAYSAPCLPLAAAGLPFVVYLPPYYSGPLGLSLSVVGLLFLMVRLIDVPLDPIVGHIIDRTTTRFGRYRPWVAGSAVMMVAGIALVFYAPPGLSPLRAFIGLLVMYVGYSTLQLAQTAWGATLSDDYHERSRVFGWWQMANVLGMVMMLMVPPLVAQFTPDNNHSAGIHAMGALVLVLLPLAVLAMLRIVPERAVIGGHAHRLRDMVAVLKIPLLRRLMVIDFLVALAAGMAGALLMFFFEAARGFTPAQSSLLLLIYFIAGLLAAPVWVALSRRIGKHRTLMLSLIIYALFQASLLFLPRGTFTLTAVAMALAGLPYAAAALLLRSMLADLSDAETVRTGHQRTGLFFATLIAVSKLGYALAVGLTYQVLDAIGFVAKLGEANTPDAVSGLVFMFAAPPAVLLAIAAALTARWPINAEQQARIAAELAARVNQPG</sequence>
<feature type="transmembrane region" description="Helical" evidence="2">
    <location>
        <begin position="389"/>
        <end position="411"/>
    </location>
</feature>
<dbReference type="Proteomes" id="UP000297737">
    <property type="component" value="Unassembled WGS sequence"/>
</dbReference>
<feature type="transmembrane region" description="Helical" evidence="2">
    <location>
        <begin position="211"/>
        <end position="230"/>
    </location>
</feature>
<comment type="similarity">
    <text evidence="1">Belongs to the sodium:galactoside symporter (TC 2.A.2) family.</text>
</comment>
<dbReference type="GO" id="GO:0005886">
    <property type="term" value="C:plasma membrane"/>
    <property type="evidence" value="ECO:0007669"/>
    <property type="project" value="TreeGrafter"/>
</dbReference>
<feature type="transmembrane region" description="Helical" evidence="2">
    <location>
        <begin position="263"/>
        <end position="283"/>
    </location>
</feature>
<feature type="transmembrane region" description="Helical" evidence="2">
    <location>
        <begin position="348"/>
        <end position="368"/>
    </location>
</feature>
<dbReference type="AlphaFoldDB" id="A0A4Y9EPJ4"/>
<evidence type="ECO:0000313" key="4">
    <source>
        <dbReference type="Proteomes" id="UP000297737"/>
    </source>
</evidence>
<dbReference type="GO" id="GO:0015293">
    <property type="term" value="F:symporter activity"/>
    <property type="evidence" value="ECO:0007669"/>
    <property type="project" value="InterPro"/>
</dbReference>
<protein>
    <submittedName>
        <fullName evidence="3">MFS transporter</fullName>
    </submittedName>
</protein>
<feature type="transmembrane region" description="Helical" evidence="2">
    <location>
        <begin position="70"/>
        <end position="93"/>
    </location>
</feature>
<dbReference type="EMBL" id="SIHO01000002">
    <property type="protein sequence ID" value="TFU03259.1"/>
    <property type="molecule type" value="Genomic_DNA"/>
</dbReference>
<dbReference type="RefSeq" id="WP_135245851.1">
    <property type="nucleotide sequence ID" value="NZ_SIHO01000002.1"/>
</dbReference>
<dbReference type="PANTHER" id="PTHR11328:SF24">
    <property type="entry name" value="MAJOR FACILITATOR SUPERFAMILY (MFS) PROFILE DOMAIN-CONTAINING PROTEIN"/>
    <property type="match status" value="1"/>
</dbReference>
<name>A0A4Y9EPJ4_9SPHN</name>
<dbReference type="InterPro" id="IPR039672">
    <property type="entry name" value="MFS_2"/>
</dbReference>